<dbReference type="InterPro" id="IPR014825">
    <property type="entry name" value="DNA_alkylation"/>
</dbReference>
<evidence type="ECO:0000313" key="2">
    <source>
        <dbReference type="Proteomes" id="UP000001625"/>
    </source>
</evidence>
<gene>
    <name evidence="1" type="ordered locus">Slit_2316</name>
</gene>
<dbReference type="eggNOG" id="COG4912">
    <property type="taxonomic scope" value="Bacteria"/>
</dbReference>
<dbReference type="PANTHER" id="PTHR34070">
    <property type="entry name" value="ARMADILLO-TYPE FOLD"/>
    <property type="match status" value="1"/>
</dbReference>
<dbReference type="CDD" id="cd06561">
    <property type="entry name" value="AlkD_like"/>
    <property type="match status" value="1"/>
</dbReference>
<dbReference type="InterPro" id="IPR016024">
    <property type="entry name" value="ARM-type_fold"/>
</dbReference>
<dbReference type="SUPFAM" id="SSF48371">
    <property type="entry name" value="ARM repeat"/>
    <property type="match status" value="1"/>
</dbReference>
<name>D5CLU8_SIDLE</name>
<dbReference type="AlphaFoldDB" id="D5CLU8"/>
<keyword evidence="2" id="KW-1185">Reference proteome</keyword>
<dbReference type="Pfam" id="PF08713">
    <property type="entry name" value="DNA_alkylation"/>
    <property type="match status" value="1"/>
</dbReference>
<dbReference type="PANTHER" id="PTHR34070:SF1">
    <property type="entry name" value="DNA ALKYLATION REPAIR PROTEIN"/>
    <property type="match status" value="1"/>
</dbReference>
<reference evidence="1 2" key="1">
    <citation type="submission" date="2010-03" db="EMBL/GenBank/DDBJ databases">
        <title>Complete sequence of Sideroxydans lithotrophicus ES-1.</title>
        <authorList>
            <consortium name="US DOE Joint Genome Institute"/>
            <person name="Lucas S."/>
            <person name="Copeland A."/>
            <person name="Lapidus A."/>
            <person name="Cheng J.-F."/>
            <person name="Bruce D."/>
            <person name="Goodwin L."/>
            <person name="Pitluck S."/>
            <person name="Munk A.C."/>
            <person name="Detter J.C."/>
            <person name="Han C."/>
            <person name="Tapia R."/>
            <person name="Larimer F."/>
            <person name="Land M."/>
            <person name="Hauser L."/>
            <person name="Kyrpides N."/>
            <person name="Ivanova N."/>
            <person name="Emerson D."/>
            <person name="Woyke T."/>
        </authorList>
    </citation>
    <scope>NUCLEOTIDE SEQUENCE [LARGE SCALE GENOMIC DNA]</scope>
    <source>
        <strain evidence="1 2">ES-1</strain>
    </source>
</reference>
<dbReference type="Proteomes" id="UP000001625">
    <property type="component" value="Chromosome"/>
</dbReference>
<dbReference type="Gene3D" id="1.25.10.90">
    <property type="match status" value="1"/>
</dbReference>
<proteinExistence type="predicted"/>
<organism evidence="1 2">
    <name type="scientific">Sideroxydans lithotrophicus (strain ES-1)</name>
    <dbReference type="NCBI Taxonomy" id="580332"/>
    <lineage>
        <taxon>Bacteria</taxon>
        <taxon>Pseudomonadati</taxon>
        <taxon>Pseudomonadota</taxon>
        <taxon>Betaproteobacteria</taxon>
        <taxon>Nitrosomonadales</taxon>
        <taxon>Gallionellaceae</taxon>
        <taxon>Sideroxydans</taxon>
    </lineage>
</organism>
<protein>
    <submittedName>
        <fullName evidence="1">DNA alkylation repair enzyme</fullName>
    </submittedName>
</protein>
<accession>D5CLU8</accession>
<dbReference type="KEGG" id="slt:Slit_2316"/>
<dbReference type="OrthoDB" id="9775346at2"/>
<dbReference type="RefSeq" id="WP_013030441.1">
    <property type="nucleotide sequence ID" value="NC_013959.1"/>
</dbReference>
<sequence length="236" mass="27388">MSTSATTISKELRALASPEIACKQQRYFKTGPGQYGEGDTFLGIKVPPLRALAKRHRDAGLDAVSKLLDSRYHEERLLALLLLMQHYQRSDDESRTAAYELYLGKTPRINNWDLVDVSAPHIVGRHLQERPRKILHQLARSPSLWEKRIAIISTLCFIRHNDFGDTLRIAETLLHDEHDLMHKAVGWMLREVGKRDLAAEEDFLERHYRDMPRTMLRYAIERFSEAKRQNYLSGKI</sequence>
<evidence type="ECO:0000313" key="1">
    <source>
        <dbReference type="EMBL" id="ADE12543.1"/>
    </source>
</evidence>
<dbReference type="EMBL" id="CP001965">
    <property type="protein sequence ID" value="ADE12543.1"/>
    <property type="molecule type" value="Genomic_DNA"/>
</dbReference>
<dbReference type="HOGENOM" id="CLU_079880_0_0_4"/>